<dbReference type="EMBL" id="JAATHJ010000044">
    <property type="protein sequence ID" value="NJP39261.1"/>
    <property type="molecule type" value="Genomic_DNA"/>
</dbReference>
<dbReference type="SUPFAM" id="SSF53474">
    <property type="entry name" value="alpha/beta-Hydrolases"/>
    <property type="match status" value="1"/>
</dbReference>
<dbReference type="GO" id="GO:0016787">
    <property type="term" value="F:hydrolase activity"/>
    <property type="evidence" value="ECO:0007669"/>
    <property type="project" value="UniProtKB-KW"/>
</dbReference>
<dbReference type="Gene3D" id="3.40.50.1820">
    <property type="entry name" value="alpha/beta hydrolase"/>
    <property type="match status" value="1"/>
</dbReference>
<dbReference type="InterPro" id="IPR050300">
    <property type="entry name" value="GDXG_lipolytic_enzyme"/>
</dbReference>
<dbReference type="InterPro" id="IPR029058">
    <property type="entry name" value="AB_hydrolase_fold"/>
</dbReference>
<sequence>MTYTHDELTNRLQEKITHTSKGELNILHKGIPFEEERRGLDPRVKRFLTENVHPGARRPLEIDDLDVTRSKVEVNNRDLSSGIRATKTSVHAYRREINVTIYNQQKKPQPVLIYLHGGGFFERDVDVMENVCKLLAQETEALVVGVEYRLAPEHPYQDGLEDCLEAVKYMYEHADDYGIRTNQIGIVGDSVGANLALAVQHLSTDEPWQICYIGMLCPLVDFSDVSRESWNISHYDLDTDYDLIYEELVTLKESLIFIQTLYLTNLEDVHLPLVSPLLRKDKSSLPPITLITAEFDFLRIQGEAFSLQLQKAGVPVRHFEYKGMDHAFVRKLGYYPQAADAIREIAAHFKQVLKKSNAGM</sequence>
<evidence type="ECO:0000313" key="4">
    <source>
        <dbReference type="Proteomes" id="UP000752012"/>
    </source>
</evidence>
<keyword evidence="4" id="KW-1185">Reference proteome</keyword>
<keyword evidence="1 3" id="KW-0378">Hydrolase</keyword>
<evidence type="ECO:0000256" key="1">
    <source>
        <dbReference type="ARBA" id="ARBA00022801"/>
    </source>
</evidence>
<accession>A0A969TWP9</accession>
<evidence type="ECO:0000259" key="2">
    <source>
        <dbReference type="Pfam" id="PF07859"/>
    </source>
</evidence>
<reference evidence="3 4" key="1">
    <citation type="submission" date="2020-03" db="EMBL/GenBank/DDBJ databases">
        <title>Assessment of the enzymatic potential of alkaline-tolerant lipase obtained from Bacillus luteus H11 (technogenic soil) for the bioremediation of saline soils contaminated with petroleum substances.</title>
        <authorList>
            <person name="Kalwasinska A."/>
        </authorList>
    </citation>
    <scope>NUCLEOTIDE SEQUENCE [LARGE SCALE GENOMIC DNA]</scope>
    <source>
        <strain evidence="3 4">H11</strain>
    </source>
</reference>
<organism evidence="3 4">
    <name type="scientific">Alkalicoccus luteus</name>
    <dbReference type="NCBI Taxonomy" id="1237094"/>
    <lineage>
        <taxon>Bacteria</taxon>
        <taxon>Bacillati</taxon>
        <taxon>Bacillota</taxon>
        <taxon>Bacilli</taxon>
        <taxon>Bacillales</taxon>
        <taxon>Bacillaceae</taxon>
        <taxon>Alkalicoccus</taxon>
    </lineage>
</organism>
<dbReference type="AlphaFoldDB" id="A0A969TWP9"/>
<dbReference type="InterPro" id="IPR013094">
    <property type="entry name" value="AB_hydrolase_3"/>
</dbReference>
<feature type="domain" description="Alpha/beta hydrolase fold-3" evidence="2">
    <location>
        <begin position="112"/>
        <end position="329"/>
    </location>
</feature>
<name>A0A969TWP9_9BACI</name>
<comment type="caution">
    <text evidence="3">The sequence shown here is derived from an EMBL/GenBank/DDBJ whole genome shotgun (WGS) entry which is preliminary data.</text>
</comment>
<evidence type="ECO:0000313" key="3">
    <source>
        <dbReference type="EMBL" id="NJP39261.1"/>
    </source>
</evidence>
<dbReference type="PANTHER" id="PTHR48081">
    <property type="entry name" value="AB HYDROLASE SUPERFAMILY PROTEIN C4A8.06C"/>
    <property type="match status" value="1"/>
</dbReference>
<protein>
    <submittedName>
        <fullName evidence="3">Alpha/beta hydrolase</fullName>
    </submittedName>
</protein>
<dbReference type="Proteomes" id="UP000752012">
    <property type="component" value="Unassembled WGS sequence"/>
</dbReference>
<gene>
    <name evidence="3" type="ORF">HCN83_16950</name>
</gene>
<proteinExistence type="predicted"/>
<dbReference type="Pfam" id="PF07859">
    <property type="entry name" value="Abhydrolase_3"/>
    <property type="match status" value="1"/>
</dbReference>
<dbReference type="RefSeq" id="WP_168009520.1">
    <property type="nucleotide sequence ID" value="NZ_JAATHJ010000044.1"/>
</dbReference>
<dbReference type="PANTHER" id="PTHR48081:SF8">
    <property type="entry name" value="ALPHA_BETA HYDROLASE FOLD-3 DOMAIN-CONTAINING PROTEIN-RELATED"/>
    <property type="match status" value="1"/>
</dbReference>